<proteinExistence type="predicted"/>
<feature type="compositionally biased region" description="Low complexity" evidence="1">
    <location>
        <begin position="1"/>
        <end position="12"/>
    </location>
</feature>
<reference evidence="2" key="1">
    <citation type="submission" date="2014-09" db="EMBL/GenBank/DDBJ databases">
        <title>Genome sequence of the luminous mushroom Mycena chlorophos for searching fungal bioluminescence genes.</title>
        <authorList>
            <person name="Tanaka Y."/>
            <person name="Kasuga D."/>
            <person name="Oba Y."/>
            <person name="Hase S."/>
            <person name="Sato K."/>
            <person name="Oba Y."/>
            <person name="Sakakibara Y."/>
        </authorList>
    </citation>
    <scope>NUCLEOTIDE SEQUENCE</scope>
</reference>
<organism evidence="2 3">
    <name type="scientific">Mycena chlorophos</name>
    <name type="common">Agaric fungus</name>
    <name type="synonym">Agaricus chlorophos</name>
    <dbReference type="NCBI Taxonomy" id="658473"/>
    <lineage>
        <taxon>Eukaryota</taxon>
        <taxon>Fungi</taxon>
        <taxon>Dikarya</taxon>
        <taxon>Basidiomycota</taxon>
        <taxon>Agaricomycotina</taxon>
        <taxon>Agaricomycetes</taxon>
        <taxon>Agaricomycetidae</taxon>
        <taxon>Agaricales</taxon>
        <taxon>Marasmiineae</taxon>
        <taxon>Mycenaceae</taxon>
        <taxon>Mycena</taxon>
    </lineage>
</organism>
<evidence type="ECO:0000313" key="2">
    <source>
        <dbReference type="EMBL" id="GAT46337.1"/>
    </source>
</evidence>
<accession>A0ABQ0L5B5</accession>
<dbReference type="EMBL" id="DF842279">
    <property type="protein sequence ID" value="GAT46337.1"/>
    <property type="molecule type" value="Genomic_DNA"/>
</dbReference>
<evidence type="ECO:0000256" key="1">
    <source>
        <dbReference type="SAM" id="MobiDB-lite"/>
    </source>
</evidence>
<evidence type="ECO:0000313" key="3">
    <source>
        <dbReference type="Proteomes" id="UP000815677"/>
    </source>
</evidence>
<feature type="region of interest" description="Disordered" evidence="1">
    <location>
        <begin position="1"/>
        <end position="83"/>
    </location>
</feature>
<sequence length="210" mass="22175">MSPAQPRSLAPRPSRPPPSGQRPSQDDQQPRPPAAAEPRRPSQSALKRPTTSSPIHLSATASHTAPAHKTTTTRHGALQLPRRKPPALTYVSEAITPTQAPANAHTASPALLRYAACDDSALNISANHQTTTHQNPLPPTCTTTNRQSAPSSARLRVFNRTCTSSDLDALAPCAAQHAQHPCCVDAAQPSPATAIPSGVRAWRRAVNGSM</sequence>
<feature type="compositionally biased region" description="Polar residues" evidence="1">
    <location>
        <begin position="49"/>
        <end position="74"/>
    </location>
</feature>
<keyword evidence="3" id="KW-1185">Reference proteome</keyword>
<feature type="region of interest" description="Disordered" evidence="1">
    <location>
        <begin position="129"/>
        <end position="149"/>
    </location>
</feature>
<name>A0ABQ0L5B5_MYCCL</name>
<dbReference type="Proteomes" id="UP000815677">
    <property type="component" value="Unassembled WGS sequence"/>
</dbReference>
<gene>
    <name evidence="2" type="ORF">MCHLO_03870</name>
</gene>
<protein>
    <submittedName>
        <fullName evidence="2">Uncharacterized protein</fullName>
    </submittedName>
</protein>